<dbReference type="EMBL" id="VTPC01002931">
    <property type="protein sequence ID" value="KAF2899251.1"/>
    <property type="molecule type" value="Genomic_DNA"/>
</dbReference>
<comment type="caution">
    <text evidence="1">The sequence shown here is derived from an EMBL/GenBank/DDBJ whole genome shotgun (WGS) entry which is preliminary data.</text>
</comment>
<proteinExistence type="predicted"/>
<dbReference type="Proteomes" id="UP000801492">
    <property type="component" value="Unassembled WGS sequence"/>
</dbReference>
<organism evidence="1 2">
    <name type="scientific">Ignelater luminosus</name>
    <name type="common">Cucubano</name>
    <name type="synonym">Pyrophorus luminosus</name>
    <dbReference type="NCBI Taxonomy" id="2038154"/>
    <lineage>
        <taxon>Eukaryota</taxon>
        <taxon>Metazoa</taxon>
        <taxon>Ecdysozoa</taxon>
        <taxon>Arthropoda</taxon>
        <taxon>Hexapoda</taxon>
        <taxon>Insecta</taxon>
        <taxon>Pterygota</taxon>
        <taxon>Neoptera</taxon>
        <taxon>Endopterygota</taxon>
        <taxon>Coleoptera</taxon>
        <taxon>Polyphaga</taxon>
        <taxon>Elateriformia</taxon>
        <taxon>Elateroidea</taxon>
        <taxon>Elateridae</taxon>
        <taxon>Agrypninae</taxon>
        <taxon>Pyrophorini</taxon>
        <taxon>Ignelater</taxon>
    </lineage>
</organism>
<evidence type="ECO:0000313" key="1">
    <source>
        <dbReference type="EMBL" id="KAF2899251.1"/>
    </source>
</evidence>
<sequence>MSTHKLAYKYATKLQKKSPVQQYVDQMAGIEWMSTGSWPINRLIFTDENFLGAYATDGPDSEIKADLSPNMSLITVEDKTLDPSPNHTNNSVHNDIKVGEAFTSKMENPSPTIYEDKDNIRPMMRPILNEIIDSATRTPINIISVQIIKPAGAKPIPKAGARKTNRKSGLDKLRVYTSSLERAKVEELEKSMKLKLEKTDTKHKQRQ</sequence>
<accession>A0A8K0GHA8</accession>
<name>A0A8K0GHA8_IGNLU</name>
<reference evidence="1" key="1">
    <citation type="submission" date="2019-08" db="EMBL/GenBank/DDBJ databases">
        <title>The genome of the North American firefly Photinus pyralis.</title>
        <authorList>
            <consortium name="Photinus pyralis genome working group"/>
            <person name="Fallon T.R."/>
            <person name="Sander Lower S.E."/>
            <person name="Weng J.-K."/>
        </authorList>
    </citation>
    <scope>NUCLEOTIDE SEQUENCE</scope>
    <source>
        <strain evidence="1">TRF0915ILg1</strain>
        <tissue evidence="1">Whole body</tissue>
    </source>
</reference>
<gene>
    <name evidence="1" type="ORF">ILUMI_06924</name>
</gene>
<protein>
    <submittedName>
        <fullName evidence="1">Uncharacterized protein</fullName>
    </submittedName>
</protein>
<evidence type="ECO:0000313" key="2">
    <source>
        <dbReference type="Proteomes" id="UP000801492"/>
    </source>
</evidence>
<keyword evidence="2" id="KW-1185">Reference proteome</keyword>
<dbReference type="AlphaFoldDB" id="A0A8K0GHA8"/>